<dbReference type="OrthoDB" id="3291396at2"/>
<keyword evidence="4" id="KW-1185">Reference proteome</keyword>
<gene>
    <name evidence="3" type="ORF">FF041_32845</name>
</gene>
<feature type="region of interest" description="Disordered" evidence="1">
    <location>
        <begin position="146"/>
        <end position="185"/>
    </location>
</feature>
<dbReference type="RefSeq" id="WP_153526189.1">
    <property type="nucleotide sequence ID" value="NZ_VCLA01000194.1"/>
</dbReference>
<dbReference type="PANTHER" id="PTHR35010:SF2">
    <property type="entry name" value="BLL4672 PROTEIN"/>
    <property type="match status" value="1"/>
</dbReference>
<dbReference type="Gene3D" id="3.30.450.180">
    <property type="match status" value="1"/>
</dbReference>
<evidence type="ECO:0000313" key="3">
    <source>
        <dbReference type="EMBL" id="MQT04759.1"/>
    </source>
</evidence>
<protein>
    <submittedName>
        <fullName evidence="3">XRE family transcriptional regulator</fullName>
    </submittedName>
</protein>
<feature type="domain" description="MmyB-like transcription regulator ligand binding" evidence="2">
    <location>
        <begin position="1"/>
        <end position="149"/>
    </location>
</feature>
<reference evidence="3 4" key="1">
    <citation type="submission" date="2019-05" db="EMBL/GenBank/DDBJ databases">
        <title>Comparative genomics and metabolomics analyses of clavulanic acid producing Streptomyces species provides insight into specialized metabolism and evolution of beta-lactam biosynthetic gene clusters.</title>
        <authorList>
            <person name="Moore M.A."/>
            <person name="Cruz-Morales P."/>
            <person name="Barona Gomez F."/>
            <person name="Kapil T."/>
        </authorList>
    </citation>
    <scope>NUCLEOTIDE SEQUENCE [LARGE SCALE GENOMIC DNA]</scope>
    <source>
        <strain evidence="3 4">NRRL 5741</strain>
    </source>
</reference>
<dbReference type="Pfam" id="PF17765">
    <property type="entry name" value="MLTR_LBD"/>
    <property type="match status" value="1"/>
</dbReference>
<name>A0A646KR00_STRJU</name>
<dbReference type="EMBL" id="VCLA01000194">
    <property type="protein sequence ID" value="MQT04759.1"/>
    <property type="molecule type" value="Genomic_DNA"/>
</dbReference>
<dbReference type="Proteomes" id="UP000419138">
    <property type="component" value="Unassembled WGS sequence"/>
</dbReference>
<dbReference type="InterPro" id="IPR041413">
    <property type="entry name" value="MLTR_LBD"/>
</dbReference>
<dbReference type="AlphaFoldDB" id="A0A646KR00"/>
<organism evidence="3 4">
    <name type="scientific">Streptomyces jumonjinensis</name>
    <dbReference type="NCBI Taxonomy" id="1945"/>
    <lineage>
        <taxon>Bacteria</taxon>
        <taxon>Bacillati</taxon>
        <taxon>Actinomycetota</taxon>
        <taxon>Actinomycetes</taxon>
        <taxon>Kitasatosporales</taxon>
        <taxon>Streptomycetaceae</taxon>
        <taxon>Streptomyces</taxon>
    </lineage>
</organism>
<comment type="caution">
    <text evidence="3">The sequence shown here is derived from an EMBL/GenBank/DDBJ whole genome shotgun (WGS) entry which is preliminary data.</text>
</comment>
<evidence type="ECO:0000256" key="1">
    <source>
        <dbReference type="SAM" id="MobiDB-lite"/>
    </source>
</evidence>
<accession>A0A646KR00</accession>
<proteinExistence type="predicted"/>
<evidence type="ECO:0000313" key="4">
    <source>
        <dbReference type="Proteomes" id="UP000419138"/>
    </source>
</evidence>
<evidence type="ECO:0000259" key="2">
    <source>
        <dbReference type="Pfam" id="PF17765"/>
    </source>
</evidence>
<feature type="non-terminal residue" evidence="3">
    <location>
        <position position="1"/>
    </location>
</feature>
<dbReference type="PANTHER" id="PTHR35010">
    <property type="entry name" value="BLL4672 PROTEIN-RELATED"/>
    <property type="match status" value="1"/>
</dbReference>
<sequence length="315" mass="34000">PNPAYLTDRVWNIIGYNAAMAALWPWVREPGANLIRWAMLSPEARFQYVDWNHHAAEYIKLLRYASTRYPHDADLSKLITDVKADPVCGRFWDTDVAAVSESRDGHLFKMALPSMGNQPIEVISHVLFPASLPGARATVITWAGTDEDTTPAAGSGQSSVRGTERTVAPWPGMPFATSERTASPRLAATPEEAVALAGPRAVRLPLLSTLLGGDGCHLVLEPEAGSVIRSTRHADGQWDFSETSAADLLRRLPATAATGDTLPEYKRLLRATLPDDPAEAARACGTQLQEARDRMGALAQVRGELLVGTGASRTA</sequence>